<feature type="region of interest" description="Disordered" evidence="1">
    <location>
        <begin position="382"/>
        <end position="403"/>
    </location>
</feature>
<dbReference type="InterPro" id="IPR008928">
    <property type="entry name" value="6-hairpin_glycosidase_sf"/>
</dbReference>
<dbReference type="GO" id="GO:0005975">
    <property type="term" value="P:carbohydrate metabolic process"/>
    <property type="evidence" value="ECO:0007669"/>
    <property type="project" value="InterPro"/>
</dbReference>
<keyword evidence="3" id="KW-0378">Hydrolase</keyword>
<evidence type="ECO:0000313" key="3">
    <source>
        <dbReference type="EMBL" id="KAF9630432.1"/>
    </source>
</evidence>
<dbReference type="PANTHER" id="PTHR31151:SF0">
    <property type="entry name" value="PROLINE-TRNA LIGASE (DUF1680)"/>
    <property type="match status" value="1"/>
</dbReference>
<dbReference type="GO" id="GO:0005525">
    <property type="term" value="F:GTP binding"/>
    <property type="evidence" value="ECO:0007669"/>
    <property type="project" value="InterPro"/>
</dbReference>
<dbReference type="InterPro" id="IPR006073">
    <property type="entry name" value="GTP-bd"/>
</dbReference>
<dbReference type="InterPro" id="IPR027417">
    <property type="entry name" value="P-loop_NTPase"/>
</dbReference>
<accession>A0A8H7IRG4</accession>
<evidence type="ECO:0000313" key="4">
    <source>
        <dbReference type="Proteomes" id="UP000627934"/>
    </source>
</evidence>
<feature type="domain" description="G" evidence="2">
    <location>
        <begin position="36"/>
        <end position="110"/>
    </location>
</feature>
<sequence length="1187" mass="128801">MSTDSTLVDEDDLFEQERNILRFIGAEPLAPNSIFIILLGNTGTGKSRFASSCSGKPLKIGHGLKSCTEDISIVSLKLHQSTVYLIDTPGFDDTSRPDIATLRTISTYLALSHANSVALSAVLILHRISDTRVSGSSARSIALLKALCGRRAYPATALVTTMWSRGADDHDHDAQQVAREKELHSDAAFFADLVAAGAQTFRHDEFPAQQQDEDEEERDAARAILSSVVENVRGKQQQQQQQPRLITLAIQRELATPPTHHLATSVPLLATAAGAVLAAHLDRVEASLARERASLADDDDDDDAETMRALVGDNRQRVRACRAQRDALRRGVMELDDAERARLLGRVDDIDVTAAAAADARLEARLAACRRRIRDIEEATTTATAAAASPGWPGEGNGGDGGRGRVGRTAVAGGVMVDENTHQVFLLHQKIQELEQQKRLKKHYRRKARDAVISGMASGTVSAAAGAGGKKLPIAAATGHAPAAAPHARSWIIAILALFLLLSLYTDLPILLAMKLRDLTSSVFSAALCAGVTTAQNNSNATLLPFILRPLPLGSIKPTGWLRSTLALSAAGLAGHEHDFYPYVASSSWTGGSAEYSGLNEGFPYWLNGLVPLAYALDDARLKDQVSDAVSAVLARQASDGWLGPETGNARNLWARYPLLLGLVQLVEADPGVWEAQVLNATWRFVGLMGEMLRDGSRGYLWREGVDELTEEEFTWGRVRVQDLLIVLQWLWERESTTEAGREELAGSMRILIDGSIDWADWWQEGVFIKGDLNFLDTEPSNGPRYPYEHGVNAGQGLKALAVFRRFTHNDSLVEITHRGVDWTFKYHSAAHGGLLADERLAGLAPFYGSETCTLVETIYSLSYLYQTLGTNDYADLAETIAFNALPAQMSPNWWGRQYVGQPNQGFSTELSQNPFYNVRESGILYSVEANYPCCTVNHPQGLPKFLSNSFARVGDNEIAHMLLSPANLSTTIASGKITIACQTHFPFSNVLKYTVRSDSATTLHLRVPAWSPASSTTIAINSSSAKPVSPDPDTGLHAVTLPAGTTYLTYTLSPALTTIPRANDTFNVRHGALLFALSIPSTNSSSHPPQSYNDPNTKLANAPPLAVDWRLDNASAWSVALDPGSLVFRSSLDDDDEGQEKALADPVFAPGAPPVWVEARGCEIEGWGLYRGVMGVPPVKAERRPY</sequence>
<reference evidence="3" key="2">
    <citation type="journal article" date="2018" name="DNA Res.">
        <title>Comparative genome and transcriptome analyses reveal adaptations to opportunistic infections in woody plant degrading pathogens of Botryosphaeriaceae.</title>
        <authorList>
            <person name="Yan J.Y."/>
            <person name="Zhao W.S."/>
            <person name="Chen Z."/>
            <person name="Xing Q.K."/>
            <person name="Zhang W."/>
            <person name="Chethana K.W.T."/>
            <person name="Xue M.F."/>
            <person name="Xu J.P."/>
            <person name="Phillips A.J.L."/>
            <person name="Wang Y."/>
            <person name="Liu J.H."/>
            <person name="Liu M."/>
            <person name="Zhou Y."/>
            <person name="Jayawardena R.S."/>
            <person name="Manawasinghe I.S."/>
            <person name="Huang J.B."/>
            <person name="Qiao G.H."/>
            <person name="Fu C.Y."/>
            <person name="Guo F.F."/>
            <person name="Dissanayake A.J."/>
            <person name="Peng Y.L."/>
            <person name="Hyde K.D."/>
            <person name="Li X.H."/>
        </authorList>
    </citation>
    <scope>NUCLEOTIDE SEQUENCE</scope>
    <source>
        <strain evidence="3">CSS-01s</strain>
    </source>
</reference>
<proteinExistence type="predicted"/>
<reference evidence="3" key="1">
    <citation type="submission" date="2016-08" db="EMBL/GenBank/DDBJ databases">
        <authorList>
            <person name="Yan J."/>
        </authorList>
    </citation>
    <scope>NUCLEOTIDE SEQUENCE</scope>
    <source>
        <strain evidence="3">CSS-01s</strain>
    </source>
</reference>
<evidence type="ECO:0000256" key="1">
    <source>
        <dbReference type="SAM" id="MobiDB-lite"/>
    </source>
</evidence>
<dbReference type="Gene3D" id="3.40.50.300">
    <property type="entry name" value="P-loop containing nucleotide triphosphate hydrolases"/>
    <property type="match status" value="1"/>
</dbReference>
<dbReference type="AlphaFoldDB" id="A0A8H7IRG4"/>
<protein>
    <submittedName>
        <fullName evidence="3">Six-hairpin glycosidase-like protein</fullName>
    </submittedName>
</protein>
<feature type="compositionally biased region" description="Low complexity" evidence="1">
    <location>
        <begin position="382"/>
        <end position="392"/>
    </location>
</feature>
<gene>
    <name evidence="3" type="ORF">BFW01_g994</name>
</gene>
<dbReference type="Proteomes" id="UP000627934">
    <property type="component" value="Unassembled WGS sequence"/>
</dbReference>
<dbReference type="PANTHER" id="PTHR31151">
    <property type="entry name" value="PROLINE-TRNA LIGASE (DUF1680)"/>
    <property type="match status" value="1"/>
</dbReference>
<dbReference type="CDD" id="cd00882">
    <property type="entry name" value="Ras_like_GTPase"/>
    <property type="match status" value="1"/>
</dbReference>
<comment type="caution">
    <text evidence="3">The sequence shown here is derived from an EMBL/GenBank/DDBJ whole genome shotgun (WGS) entry which is preliminary data.</text>
</comment>
<evidence type="ECO:0000259" key="2">
    <source>
        <dbReference type="Pfam" id="PF01926"/>
    </source>
</evidence>
<dbReference type="GO" id="GO:0016798">
    <property type="term" value="F:hydrolase activity, acting on glycosyl bonds"/>
    <property type="evidence" value="ECO:0007669"/>
    <property type="project" value="UniProtKB-KW"/>
</dbReference>
<dbReference type="SUPFAM" id="SSF52540">
    <property type="entry name" value="P-loop containing nucleoside triphosphate hydrolases"/>
    <property type="match status" value="1"/>
</dbReference>
<name>A0A8H7IRG4_9PEZI</name>
<dbReference type="SUPFAM" id="SSF48208">
    <property type="entry name" value="Six-hairpin glycosidases"/>
    <property type="match status" value="1"/>
</dbReference>
<dbReference type="Pfam" id="PF01926">
    <property type="entry name" value="MMR_HSR1"/>
    <property type="match status" value="1"/>
</dbReference>
<keyword evidence="3" id="KW-0326">Glycosidase</keyword>
<organism evidence="3 4">
    <name type="scientific">Lasiodiplodia theobromae</name>
    <dbReference type="NCBI Taxonomy" id="45133"/>
    <lineage>
        <taxon>Eukaryota</taxon>
        <taxon>Fungi</taxon>
        <taxon>Dikarya</taxon>
        <taxon>Ascomycota</taxon>
        <taxon>Pezizomycotina</taxon>
        <taxon>Dothideomycetes</taxon>
        <taxon>Dothideomycetes incertae sedis</taxon>
        <taxon>Botryosphaeriales</taxon>
        <taxon>Botryosphaeriaceae</taxon>
        <taxon>Lasiodiplodia</taxon>
    </lineage>
</organism>
<dbReference type="EMBL" id="MDYX01000040">
    <property type="protein sequence ID" value="KAF9630432.1"/>
    <property type="molecule type" value="Genomic_DNA"/>
</dbReference>